<evidence type="ECO:0000313" key="2">
    <source>
        <dbReference type="EMBL" id="CAA9310504.1"/>
    </source>
</evidence>
<feature type="non-terminal residue" evidence="2">
    <location>
        <position position="1"/>
    </location>
</feature>
<accession>A0A6J4KQ60</accession>
<protein>
    <submittedName>
        <fullName evidence="2">Uncharacterized protein</fullName>
    </submittedName>
</protein>
<organism evidence="2">
    <name type="scientific">uncultured Chloroflexia bacterium</name>
    <dbReference type="NCBI Taxonomy" id="1672391"/>
    <lineage>
        <taxon>Bacteria</taxon>
        <taxon>Bacillati</taxon>
        <taxon>Chloroflexota</taxon>
        <taxon>Chloroflexia</taxon>
        <taxon>environmental samples</taxon>
    </lineage>
</organism>
<dbReference type="EMBL" id="CADCTR010001747">
    <property type="protein sequence ID" value="CAA9310504.1"/>
    <property type="molecule type" value="Genomic_DNA"/>
</dbReference>
<gene>
    <name evidence="2" type="ORF">AVDCRST_MAG93-5192</name>
</gene>
<reference evidence="2" key="1">
    <citation type="submission" date="2020-02" db="EMBL/GenBank/DDBJ databases">
        <authorList>
            <person name="Meier V. D."/>
        </authorList>
    </citation>
    <scope>NUCLEOTIDE SEQUENCE</scope>
    <source>
        <strain evidence="2">AVDCRST_MAG93</strain>
    </source>
</reference>
<feature type="region of interest" description="Disordered" evidence="1">
    <location>
        <begin position="1"/>
        <end position="36"/>
    </location>
</feature>
<evidence type="ECO:0000256" key="1">
    <source>
        <dbReference type="SAM" id="MobiDB-lite"/>
    </source>
</evidence>
<feature type="compositionally biased region" description="Polar residues" evidence="1">
    <location>
        <begin position="16"/>
        <end position="31"/>
    </location>
</feature>
<feature type="compositionally biased region" description="Basic and acidic residues" evidence="1">
    <location>
        <begin position="51"/>
        <end position="60"/>
    </location>
</feature>
<feature type="region of interest" description="Disordered" evidence="1">
    <location>
        <begin position="51"/>
        <end position="71"/>
    </location>
</feature>
<proteinExistence type="predicted"/>
<sequence length="71" mass="7805">WTSNATTSVMEVGMTPPSSKLRSPPAKTSTGPAGCRGYPTTRLIWFPVRRETRQQQERRPIRVILHGAGAA</sequence>
<dbReference type="AlphaFoldDB" id="A0A6J4KQ60"/>
<feature type="non-terminal residue" evidence="2">
    <location>
        <position position="71"/>
    </location>
</feature>
<name>A0A6J4KQ60_9CHLR</name>